<name>A0A0X9H6L6_9BIVA</name>
<feature type="transmembrane region" description="Helical" evidence="2">
    <location>
        <begin position="7"/>
        <end position="25"/>
    </location>
</feature>
<keyword evidence="2" id="KW-0472">Membrane</keyword>
<dbReference type="EMBL" id="KR873102">
    <property type="protein sequence ID" value="ALP29945.1"/>
    <property type="molecule type" value="Genomic_DNA"/>
</dbReference>
<organism evidence="3">
    <name type="scientific">Aculamprotula tientsinensis</name>
    <dbReference type="NCBI Taxonomy" id="1758753"/>
    <lineage>
        <taxon>Eukaryota</taxon>
        <taxon>Metazoa</taxon>
        <taxon>Spiralia</taxon>
        <taxon>Lophotrochozoa</taxon>
        <taxon>Mollusca</taxon>
        <taxon>Bivalvia</taxon>
        <taxon>Autobranchia</taxon>
        <taxon>Heteroconchia</taxon>
        <taxon>Palaeoheterodonta</taxon>
        <taxon>Unionida</taxon>
        <taxon>Unionoidea</taxon>
        <taxon>Unionidae</taxon>
        <taxon>Unioninae</taxon>
        <taxon>Aculamprotula</taxon>
    </lineage>
</organism>
<dbReference type="CTD" id="31079753"/>
<keyword evidence="2" id="KW-0812">Transmembrane</keyword>
<feature type="region of interest" description="Disordered" evidence="1">
    <location>
        <begin position="45"/>
        <end position="82"/>
    </location>
</feature>
<dbReference type="AlphaFoldDB" id="A0A0X9H6L6"/>
<protein>
    <submittedName>
        <fullName evidence="3">Female-specific orf protein</fullName>
    </submittedName>
</protein>
<dbReference type="GeneID" id="26833639"/>
<keyword evidence="2" id="KW-1133">Transmembrane helix</keyword>
<gene>
    <name evidence="3" type="primary">FORF</name>
</gene>
<sequence>MLKQKLLNLSLLNLFLFVIIFYLALTTPPPLPSNELKIDSQTLCSMDMNNPPLQSNPNPEDHPIVTSPAKTDLTKPYQTSNN</sequence>
<accession>A0A0X9H6L6</accession>
<proteinExistence type="predicted"/>
<feature type="compositionally biased region" description="Polar residues" evidence="1">
    <location>
        <begin position="45"/>
        <end position="58"/>
    </location>
</feature>
<evidence type="ECO:0000256" key="2">
    <source>
        <dbReference type="SAM" id="Phobius"/>
    </source>
</evidence>
<evidence type="ECO:0000256" key="1">
    <source>
        <dbReference type="SAM" id="MobiDB-lite"/>
    </source>
</evidence>
<evidence type="ECO:0000313" key="3">
    <source>
        <dbReference type="EMBL" id="ALP29945.1"/>
    </source>
</evidence>
<dbReference type="RefSeq" id="YP_009228549.1">
    <property type="nucleotide sequence ID" value="NC_029210.1"/>
</dbReference>
<reference evidence="3" key="1">
    <citation type="submission" date="2015-05" db="EMBL/GenBank/DDBJ databases">
        <authorList>
            <person name="Wang D.B."/>
            <person name="Wang M."/>
        </authorList>
    </citation>
    <scope>NUCLEOTIDE SEQUENCE</scope>
</reference>
<keyword evidence="3" id="KW-0496">Mitochondrion</keyword>
<geneLocation type="mitochondrion" evidence="3"/>
<reference evidence="3" key="2">
    <citation type="journal article" date="2016" name="Mitochondrial DNA">
        <title>Complete maternal mitochondrial genome of freshwater mussel Aculamprotula tientsinensis (Bivalvia: Unionidae: Unioninae).</title>
        <authorList>
            <person name="Wu R.-W."/>
            <person name="An C.-T."/>
            <person name="Wu X.-P."/>
            <person name="Zhou C.-H."/>
            <person name="Ouyang S."/>
        </authorList>
    </citation>
    <scope>NUCLEOTIDE SEQUENCE</scope>
</reference>